<reference evidence="6 7" key="1">
    <citation type="submission" date="2020-02" db="EMBL/GenBank/DDBJ databases">
        <title>Bird 10,000 Genomes (B10K) Project - Family phase.</title>
        <authorList>
            <person name="Zhang G."/>
        </authorList>
    </citation>
    <scope>NUCLEOTIDE SEQUENCE [LARGE SCALE GENOMIC DNA]</scope>
    <source>
        <strain evidence="6">B10K-DU-017-21</strain>
    </source>
</reference>
<feature type="disulfide bond" evidence="4">
    <location>
        <begin position="92"/>
        <end position="153"/>
    </location>
</feature>
<dbReference type="Proteomes" id="UP000632886">
    <property type="component" value="Unassembled WGS sequence"/>
</dbReference>
<dbReference type="AlphaFoldDB" id="A0A852MDD4"/>
<dbReference type="SMART" id="SM00202">
    <property type="entry name" value="SR"/>
    <property type="match status" value="1"/>
</dbReference>
<evidence type="ECO:0000313" key="6">
    <source>
        <dbReference type="EMBL" id="NXX99878.1"/>
    </source>
</evidence>
<comment type="caution">
    <text evidence="6">The sequence shown here is derived from an EMBL/GenBank/DDBJ whole genome shotgun (WGS) entry which is preliminary data.</text>
</comment>
<protein>
    <submittedName>
        <fullName evidence="6">CD5L protein</fullName>
    </submittedName>
</protein>
<keyword evidence="7" id="KW-1185">Reference proteome</keyword>
<dbReference type="SUPFAM" id="SSF56487">
    <property type="entry name" value="SRCR-like"/>
    <property type="match status" value="2"/>
</dbReference>
<evidence type="ECO:0000256" key="1">
    <source>
        <dbReference type="ARBA" id="ARBA00022729"/>
    </source>
</evidence>
<feature type="disulfide bond" evidence="4">
    <location>
        <begin position="123"/>
        <end position="133"/>
    </location>
</feature>
<comment type="caution">
    <text evidence="4">Lacks conserved residue(s) required for the propagation of feature annotation.</text>
</comment>
<evidence type="ECO:0000256" key="4">
    <source>
        <dbReference type="PROSITE-ProRule" id="PRU00196"/>
    </source>
</evidence>
<dbReference type="EMBL" id="WBNK01004318">
    <property type="protein sequence ID" value="NXX99878.1"/>
    <property type="molecule type" value="Genomic_DNA"/>
</dbReference>
<name>A0A852MDD4_9AVES</name>
<feature type="disulfide bond" evidence="4">
    <location>
        <begin position="13"/>
        <end position="23"/>
    </location>
</feature>
<keyword evidence="2" id="KW-0677">Repeat</keyword>
<feature type="domain" description="SRCR" evidence="5">
    <location>
        <begin position="1"/>
        <end position="44"/>
    </location>
</feature>
<keyword evidence="3 4" id="KW-1015">Disulfide bond</keyword>
<dbReference type="PANTHER" id="PTHR19331">
    <property type="entry name" value="SCAVENGER RECEPTOR DOMAIN-CONTAINING"/>
    <property type="match status" value="1"/>
</dbReference>
<feature type="non-terminal residue" evidence="6">
    <location>
        <position position="173"/>
    </location>
</feature>
<dbReference type="FunFam" id="3.10.250.10:FF:000001">
    <property type="entry name" value="Lysyl oxidase 4 isoform X1"/>
    <property type="match status" value="1"/>
</dbReference>
<evidence type="ECO:0000259" key="5">
    <source>
        <dbReference type="PROSITE" id="PS50287"/>
    </source>
</evidence>
<dbReference type="PRINTS" id="PR00258">
    <property type="entry name" value="SPERACTRCPTR"/>
</dbReference>
<dbReference type="InterPro" id="IPR001190">
    <property type="entry name" value="SRCR"/>
</dbReference>
<dbReference type="PANTHER" id="PTHR19331:SF487">
    <property type="entry name" value="SOLUBLE SCAVENGER RECEPTOR CYSTEINE-RICH DOMAIN-CONTAINING PROTEIN SSC5D"/>
    <property type="match status" value="1"/>
</dbReference>
<gene>
    <name evidence="6" type="primary">Cd5l</name>
    <name evidence="6" type="ORF">CENBEN_R11420</name>
</gene>
<dbReference type="Gene3D" id="3.10.250.10">
    <property type="entry name" value="SRCR-like domain"/>
    <property type="match status" value="2"/>
</dbReference>
<accession>A0A852MDD4</accession>
<sequence>PGDDPIWLDDVHCTGHEATLTQCHLRPWGEHNCGHNEDASVVCSGNTKSHGWLLRLEGGPDRCAGRVEVLHNGTWGTVCDDGWGPPEGHVVCRQLGCGTLLSVAPGARYGEGTGKIWLDEVKCTGEERNLSECRAQSRGIHNCHHMEDASVECSGSPRMAATQLHNPPCSPSW</sequence>
<evidence type="ECO:0000256" key="3">
    <source>
        <dbReference type="ARBA" id="ARBA00023157"/>
    </source>
</evidence>
<evidence type="ECO:0000313" key="7">
    <source>
        <dbReference type="Proteomes" id="UP000632886"/>
    </source>
</evidence>
<feature type="disulfide bond" evidence="4">
    <location>
        <begin position="79"/>
        <end position="143"/>
    </location>
</feature>
<proteinExistence type="predicted"/>
<keyword evidence="1" id="KW-0732">Signal</keyword>
<dbReference type="GO" id="GO:0016020">
    <property type="term" value="C:membrane"/>
    <property type="evidence" value="ECO:0007669"/>
    <property type="project" value="InterPro"/>
</dbReference>
<dbReference type="InterPro" id="IPR036772">
    <property type="entry name" value="SRCR-like_dom_sf"/>
</dbReference>
<organism evidence="6 7">
    <name type="scientific">Centropus bengalensis</name>
    <name type="common">lesser coucal</name>
    <dbReference type="NCBI Taxonomy" id="1463675"/>
    <lineage>
        <taxon>Eukaryota</taxon>
        <taxon>Metazoa</taxon>
        <taxon>Chordata</taxon>
        <taxon>Craniata</taxon>
        <taxon>Vertebrata</taxon>
        <taxon>Euteleostomi</taxon>
        <taxon>Archelosauria</taxon>
        <taxon>Archosauria</taxon>
        <taxon>Dinosauria</taxon>
        <taxon>Saurischia</taxon>
        <taxon>Theropoda</taxon>
        <taxon>Coelurosauria</taxon>
        <taxon>Aves</taxon>
        <taxon>Neognathae</taxon>
        <taxon>Neoaves</taxon>
        <taxon>Otidimorphae</taxon>
        <taxon>Cuculiformes</taxon>
        <taxon>Centropidae</taxon>
        <taxon>Centropus</taxon>
    </lineage>
</organism>
<feature type="non-terminal residue" evidence="6">
    <location>
        <position position="1"/>
    </location>
</feature>
<evidence type="ECO:0000256" key="2">
    <source>
        <dbReference type="ARBA" id="ARBA00022737"/>
    </source>
</evidence>
<feature type="domain" description="SRCR" evidence="5">
    <location>
        <begin position="54"/>
        <end position="154"/>
    </location>
</feature>
<dbReference type="PROSITE" id="PS00420">
    <property type="entry name" value="SRCR_1"/>
    <property type="match status" value="1"/>
</dbReference>
<dbReference type="PROSITE" id="PS50287">
    <property type="entry name" value="SRCR_2"/>
    <property type="match status" value="2"/>
</dbReference>
<dbReference type="Pfam" id="PF00530">
    <property type="entry name" value="SRCR"/>
    <property type="match status" value="2"/>
</dbReference>